<feature type="non-terminal residue" evidence="1">
    <location>
        <position position="114"/>
    </location>
</feature>
<dbReference type="AlphaFoldDB" id="A0A0B7BKV3"/>
<protein>
    <submittedName>
        <fullName evidence="1">Uncharacterized protein</fullName>
    </submittedName>
</protein>
<accession>A0A0B7BKV3</accession>
<gene>
    <name evidence="1" type="primary">ORF196149</name>
</gene>
<proteinExistence type="predicted"/>
<evidence type="ECO:0000313" key="1">
    <source>
        <dbReference type="EMBL" id="CEK93583.1"/>
    </source>
</evidence>
<reference evidence="1" key="1">
    <citation type="submission" date="2014-12" db="EMBL/GenBank/DDBJ databases">
        <title>Insight into the proteome of Arion vulgaris.</title>
        <authorList>
            <person name="Aradska J."/>
            <person name="Bulat T."/>
            <person name="Smidak R."/>
            <person name="Sarate P."/>
            <person name="Gangsoo J."/>
            <person name="Sialana F."/>
            <person name="Bilban M."/>
            <person name="Lubec G."/>
        </authorList>
    </citation>
    <scope>NUCLEOTIDE SEQUENCE</scope>
    <source>
        <tissue evidence="1">Skin</tissue>
    </source>
</reference>
<dbReference type="EMBL" id="HACG01046718">
    <property type="protein sequence ID" value="CEK93583.1"/>
    <property type="molecule type" value="Transcribed_RNA"/>
</dbReference>
<organism evidence="1">
    <name type="scientific">Arion vulgaris</name>
    <dbReference type="NCBI Taxonomy" id="1028688"/>
    <lineage>
        <taxon>Eukaryota</taxon>
        <taxon>Metazoa</taxon>
        <taxon>Spiralia</taxon>
        <taxon>Lophotrochozoa</taxon>
        <taxon>Mollusca</taxon>
        <taxon>Gastropoda</taxon>
        <taxon>Heterobranchia</taxon>
        <taxon>Euthyneura</taxon>
        <taxon>Panpulmonata</taxon>
        <taxon>Eupulmonata</taxon>
        <taxon>Stylommatophora</taxon>
        <taxon>Helicina</taxon>
        <taxon>Arionoidea</taxon>
        <taxon>Arionidae</taxon>
        <taxon>Arion</taxon>
    </lineage>
</organism>
<sequence>MSILKFYEWLPIDESELNFSSIMCFSMIQQSRYCLLCSPPASRLPAGHHTQFYYTLGMCPYVKSKEDHHVLTSSTFMMDVSQKAIHIAYLSEYHSGYTLLRNSSNEHGEFNGHM</sequence>
<name>A0A0B7BKV3_9EUPU</name>